<name>A0ABD1NBS7_9FABA</name>
<dbReference type="Gene3D" id="3.30.40.10">
    <property type="entry name" value="Zinc/RING finger domain, C3HC4 (zinc finger)"/>
    <property type="match status" value="1"/>
</dbReference>
<feature type="transmembrane region" description="Helical" evidence="5">
    <location>
        <begin position="318"/>
        <end position="338"/>
    </location>
</feature>
<evidence type="ECO:0000256" key="5">
    <source>
        <dbReference type="SAM" id="Phobius"/>
    </source>
</evidence>
<dbReference type="GO" id="GO:0008270">
    <property type="term" value="F:zinc ion binding"/>
    <property type="evidence" value="ECO:0007669"/>
    <property type="project" value="UniProtKB-KW"/>
</dbReference>
<keyword evidence="1" id="KW-0479">Metal-binding</keyword>
<keyword evidence="5" id="KW-1133">Transmembrane helix</keyword>
<dbReference type="EMBL" id="JBGMDY010000002">
    <property type="protein sequence ID" value="KAL2345048.1"/>
    <property type="molecule type" value="Genomic_DNA"/>
</dbReference>
<feature type="region of interest" description="Disordered" evidence="4">
    <location>
        <begin position="205"/>
        <end position="225"/>
    </location>
</feature>
<evidence type="ECO:0000313" key="7">
    <source>
        <dbReference type="EMBL" id="KAL2345048.1"/>
    </source>
</evidence>
<evidence type="ECO:0000256" key="1">
    <source>
        <dbReference type="ARBA" id="ARBA00022723"/>
    </source>
</evidence>
<dbReference type="Pfam" id="PF12906">
    <property type="entry name" value="RINGv"/>
    <property type="match status" value="1"/>
</dbReference>
<gene>
    <name evidence="7" type="ORF">Fmac_006333</name>
</gene>
<comment type="caution">
    <text evidence="7">The sequence shown here is derived from an EMBL/GenBank/DDBJ whole genome shotgun (WGS) entry which is preliminary data.</text>
</comment>
<feature type="domain" description="RING-CH-type" evidence="6">
    <location>
        <begin position="228"/>
        <end position="290"/>
    </location>
</feature>
<feature type="region of interest" description="Disordered" evidence="4">
    <location>
        <begin position="1"/>
        <end position="22"/>
    </location>
</feature>
<evidence type="ECO:0000256" key="4">
    <source>
        <dbReference type="SAM" id="MobiDB-lite"/>
    </source>
</evidence>
<keyword evidence="5" id="KW-0812">Transmembrane</keyword>
<dbReference type="InterPro" id="IPR013083">
    <property type="entry name" value="Znf_RING/FYVE/PHD"/>
</dbReference>
<sequence>MATEAHYFPKINNQGSSSKADNPIQMDVELSEITEELPSRHLHGRRKNLILEIPRRTMDETREDFLRTNQPLTPLRSQINEYLGSSSTKSKPTDKTHIPKLSFKLHNKEASIPALEGSASEPPQKPVISRTLSPSGKKISSLPVTPIAQSNLESEHGGNIAYPATHVNKGQRLLMHRSRSVPVLTEDGNTYVGGMFRIVPTTPRLAGSKATSMKSPPDDTAENEDGEDILEDEAVCRICLIELGEGADTLKMECSCKGELALAHQECAVKWFGIKGNRTCDVCKQEVQNLPVTLLRVLNGQTLNLTRSRNQYRAWQNVPILVIINILAYFCFLEQLLVPSMGSGAVVISLPFSCIVGLLASMTSTTMVRREHVWAYAIVQFAMVVLAGRLSYSLWHDSLINKRFYLS</sequence>
<dbReference type="PANTHER" id="PTHR46158:SF10">
    <property type="entry name" value="RING-CH-TYPE DOMAIN-CONTAINING PROTEIN"/>
    <property type="match status" value="1"/>
</dbReference>
<keyword evidence="3" id="KW-0862">Zinc</keyword>
<evidence type="ECO:0000256" key="2">
    <source>
        <dbReference type="ARBA" id="ARBA00022771"/>
    </source>
</evidence>
<dbReference type="SUPFAM" id="SSF57850">
    <property type="entry name" value="RING/U-box"/>
    <property type="match status" value="1"/>
</dbReference>
<feature type="region of interest" description="Disordered" evidence="4">
    <location>
        <begin position="115"/>
        <end position="141"/>
    </location>
</feature>
<keyword evidence="2" id="KW-0863">Zinc-finger</keyword>
<dbReference type="InterPro" id="IPR011016">
    <property type="entry name" value="Znf_RING-CH"/>
</dbReference>
<feature type="transmembrane region" description="Helical" evidence="5">
    <location>
        <begin position="373"/>
        <end position="395"/>
    </location>
</feature>
<keyword evidence="5" id="KW-0472">Membrane</keyword>
<dbReference type="AlphaFoldDB" id="A0ABD1NBS7"/>
<dbReference type="PROSITE" id="PS51292">
    <property type="entry name" value="ZF_RING_CH"/>
    <property type="match status" value="1"/>
</dbReference>
<dbReference type="CDD" id="cd16495">
    <property type="entry name" value="RING_CH-C4HC3_MARCH"/>
    <property type="match status" value="1"/>
</dbReference>
<evidence type="ECO:0000313" key="8">
    <source>
        <dbReference type="Proteomes" id="UP001603857"/>
    </source>
</evidence>
<proteinExistence type="predicted"/>
<evidence type="ECO:0000256" key="3">
    <source>
        <dbReference type="ARBA" id="ARBA00022833"/>
    </source>
</evidence>
<feature type="compositionally biased region" description="Polar residues" evidence="4">
    <location>
        <begin position="11"/>
        <end position="20"/>
    </location>
</feature>
<evidence type="ECO:0000259" key="6">
    <source>
        <dbReference type="PROSITE" id="PS51292"/>
    </source>
</evidence>
<dbReference type="PANTHER" id="PTHR46158">
    <property type="entry name" value="OS02G0165000 PROTEIN"/>
    <property type="match status" value="1"/>
</dbReference>
<dbReference type="SMART" id="SM00744">
    <property type="entry name" value="RINGv"/>
    <property type="match status" value="1"/>
</dbReference>
<keyword evidence="8" id="KW-1185">Reference proteome</keyword>
<protein>
    <recommendedName>
        <fullName evidence="6">RING-CH-type domain-containing protein</fullName>
    </recommendedName>
</protein>
<dbReference type="Proteomes" id="UP001603857">
    <property type="component" value="Unassembled WGS sequence"/>
</dbReference>
<feature type="transmembrane region" description="Helical" evidence="5">
    <location>
        <begin position="344"/>
        <end position="361"/>
    </location>
</feature>
<organism evidence="7 8">
    <name type="scientific">Flemingia macrophylla</name>
    <dbReference type="NCBI Taxonomy" id="520843"/>
    <lineage>
        <taxon>Eukaryota</taxon>
        <taxon>Viridiplantae</taxon>
        <taxon>Streptophyta</taxon>
        <taxon>Embryophyta</taxon>
        <taxon>Tracheophyta</taxon>
        <taxon>Spermatophyta</taxon>
        <taxon>Magnoliopsida</taxon>
        <taxon>eudicotyledons</taxon>
        <taxon>Gunneridae</taxon>
        <taxon>Pentapetalae</taxon>
        <taxon>rosids</taxon>
        <taxon>fabids</taxon>
        <taxon>Fabales</taxon>
        <taxon>Fabaceae</taxon>
        <taxon>Papilionoideae</taxon>
        <taxon>50 kb inversion clade</taxon>
        <taxon>NPAAA clade</taxon>
        <taxon>indigoferoid/millettioid clade</taxon>
        <taxon>Phaseoleae</taxon>
        <taxon>Flemingia</taxon>
    </lineage>
</organism>
<accession>A0ABD1NBS7</accession>
<reference evidence="7 8" key="1">
    <citation type="submission" date="2024-08" db="EMBL/GenBank/DDBJ databases">
        <title>Insights into the chromosomal genome structure of Flemingia macrophylla.</title>
        <authorList>
            <person name="Ding Y."/>
            <person name="Zhao Y."/>
            <person name="Bi W."/>
            <person name="Wu M."/>
            <person name="Zhao G."/>
            <person name="Gong Y."/>
            <person name="Li W."/>
            <person name="Zhang P."/>
        </authorList>
    </citation>
    <scope>NUCLEOTIDE SEQUENCE [LARGE SCALE GENOMIC DNA]</scope>
    <source>
        <strain evidence="7">DYQJB</strain>
        <tissue evidence="7">Leaf</tissue>
    </source>
</reference>